<reference evidence="23" key="1">
    <citation type="submission" date="2025-08" db="UniProtKB">
        <authorList>
            <consortium name="RefSeq"/>
        </authorList>
    </citation>
    <scope>IDENTIFICATION</scope>
</reference>
<keyword evidence="16" id="KW-0325">Glycoprotein</keyword>
<keyword evidence="12" id="KW-0735">Signal-anchor</keyword>
<evidence type="ECO:0000256" key="20">
    <source>
        <dbReference type="SAM" id="MobiDB-lite"/>
    </source>
</evidence>
<evidence type="ECO:0000256" key="4">
    <source>
        <dbReference type="ARBA" id="ARBA00006462"/>
    </source>
</evidence>
<dbReference type="Gene3D" id="3.90.550.50">
    <property type="match status" value="1"/>
</dbReference>
<dbReference type="Pfam" id="PF02434">
    <property type="entry name" value="Fringe"/>
    <property type="match status" value="1"/>
</dbReference>
<sequence length="370" mass="42173">MLNASIGVPLKMFRRRSLRCMAPVLFFTILVLYILTITFSQTLYPLGRRTKSSVMDVFQFLPWRRTSPEAPPVNIKNGSHTSQPSAEKSLSRRKPSLGSLKLASSANSMEISKVKVLCWILTSPSTLHSKAAHIKETWGPRCDVTLYMSSQADPSFPAVALNVAEGRNSLWNKTRAALKYVYEHHSQEAEWFMKADDDTYVIVENLRYFLRDKNSSAPLYYGHNFKMFTKQGYMSGGAGYVLSREALGRFAKGDNYRCKTDYTAEDVGVGKCLEAVGVVAGDSRDSLNRSRFLPMSIADFVNNHLPNWYHHYKKYRTSEGLSCCSDYLISCHYVTPQTMHFLDFVIYHLRSANDSQQRRYKLRSNQTILV</sequence>
<evidence type="ECO:0000256" key="14">
    <source>
        <dbReference type="ARBA" id="ARBA00023136"/>
    </source>
</evidence>
<dbReference type="InterPro" id="IPR003378">
    <property type="entry name" value="Fringe-like_glycosylTrfase"/>
</dbReference>
<evidence type="ECO:0000256" key="19">
    <source>
        <dbReference type="ARBA" id="ARBA00059245"/>
    </source>
</evidence>
<comment type="pathway">
    <text evidence="3">Protein modification; protein glycosylation.</text>
</comment>
<dbReference type="GO" id="GO:0000166">
    <property type="term" value="F:nucleotide binding"/>
    <property type="evidence" value="ECO:0007669"/>
    <property type="project" value="UniProtKB-KW"/>
</dbReference>
<evidence type="ECO:0000313" key="23">
    <source>
        <dbReference type="RefSeq" id="XP_022096876.1"/>
    </source>
</evidence>
<name>A0A8B7Z0B8_ACAPL</name>
<evidence type="ECO:0000313" key="22">
    <source>
        <dbReference type="Proteomes" id="UP000694845"/>
    </source>
</evidence>
<comment type="function">
    <text evidence="19">Glycosyltransferase that generates the core 1 O-glycan Gal-beta1-3GalNAc-alpha1-Ser/Thr (T antigen), which is a precursor for many extended O-glycans in glycoproteins.</text>
</comment>
<evidence type="ECO:0000256" key="2">
    <source>
        <dbReference type="ARBA" id="ARBA00004606"/>
    </source>
</evidence>
<keyword evidence="8" id="KW-0808">Transferase</keyword>
<evidence type="ECO:0000256" key="5">
    <source>
        <dbReference type="ARBA" id="ARBA00011748"/>
    </source>
</evidence>
<keyword evidence="13" id="KW-1133">Transmembrane helix</keyword>
<feature type="region of interest" description="Disordered" evidence="20">
    <location>
        <begin position="69"/>
        <end position="94"/>
    </location>
</feature>
<dbReference type="GO" id="GO:0016020">
    <property type="term" value="C:membrane"/>
    <property type="evidence" value="ECO:0007669"/>
    <property type="project" value="UniProtKB-SubCell"/>
</dbReference>
<dbReference type="GO" id="GO:0030145">
    <property type="term" value="F:manganese ion binding"/>
    <property type="evidence" value="ECO:0007669"/>
    <property type="project" value="UniProtKB-ARBA"/>
</dbReference>
<evidence type="ECO:0000256" key="1">
    <source>
        <dbReference type="ARBA" id="ARBA00001936"/>
    </source>
</evidence>
<evidence type="ECO:0000256" key="6">
    <source>
        <dbReference type="ARBA" id="ARBA00012557"/>
    </source>
</evidence>
<keyword evidence="14" id="KW-0472">Membrane</keyword>
<dbReference type="OrthoDB" id="414175at2759"/>
<dbReference type="KEGG" id="aplc:110982627"/>
<evidence type="ECO:0000256" key="3">
    <source>
        <dbReference type="ARBA" id="ARBA00004922"/>
    </source>
</evidence>
<gene>
    <name evidence="23" type="primary">LOC110982627</name>
</gene>
<dbReference type="InterPro" id="IPR026050">
    <property type="entry name" value="C1GALT1/C1GALT1_chp1"/>
</dbReference>
<evidence type="ECO:0000256" key="17">
    <source>
        <dbReference type="ARBA" id="ARBA00023211"/>
    </source>
</evidence>
<evidence type="ECO:0000256" key="11">
    <source>
        <dbReference type="ARBA" id="ARBA00022741"/>
    </source>
</evidence>
<keyword evidence="17" id="KW-0464">Manganese</keyword>
<evidence type="ECO:0000259" key="21">
    <source>
        <dbReference type="Pfam" id="PF02434"/>
    </source>
</evidence>
<evidence type="ECO:0000256" key="16">
    <source>
        <dbReference type="ARBA" id="ARBA00023180"/>
    </source>
</evidence>
<dbReference type="EC" id="2.4.1.122" evidence="6"/>
<dbReference type="UniPathway" id="UPA00378"/>
<dbReference type="FunFam" id="3.90.550.50:FF:000017">
    <property type="entry name" value="Glycoprotein-N-acetylgalactosamine 3-beta-galactosyltransferase 1"/>
    <property type="match status" value="1"/>
</dbReference>
<dbReference type="RefSeq" id="XP_022096876.1">
    <property type="nucleotide sequence ID" value="XM_022241184.1"/>
</dbReference>
<keyword evidence="22" id="KW-1185">Reference proteome</keyword>
<dbReference type="GO" id="GO:0016263">
    <property type="term" value="F:glycoprotein-N-acetylgalactosamine 3-beta-galactosyltransferase activity"/>
    <property type="evidence" value="ECO:0007669"/>
    <property type="project" value="UniProtKB-EC"/>
</dbReference>
<keyword evidence="7" id="KW-0328">Glycosyltransferase</keyword>
<feature type="compositionally biased region" description="Polar residues" evidence="20">
    <location>
        <begin position="76"/>
        <end position="88"/>
    </location>
</feature>
<keyword evidence="10" id="KW-0479">Metal-binding</keyword>
<evidence type="ECO:0000256" key="15">
    <source>
        <dbReference type="ARBA" id="ARBA00023157"/>
    </source>
</evidence>
<evidence type="ECO:0000256" key="8">
    <source>
        <dbReference type="ARBA" id="ARBA00022679"/>
    </source>
</evidence>
<dbReference type="GeneID" id="110982627"/>
<evidence type="ECO:0000256" key="7">
    <source>
        <dbReference type="ARBA" id="ARBA00022676"/>
    </source>
</evidence>
<organism evidence="22 23">
    <name type="scientific">Acanthaster planci</name>
    <name type="common">Crown-of-thorns starfish</name>
    <dbReference type="NCBI Taxonomy" id="133434"/>
    <lineage>
        <taxon>Eukaryota</taxon>
        <taxon>Metazoa</taxon>
        <taxon>Echinodermata</taxon>
        <taxon>Eleutherozoa</taxon>
        <taxon>Asterozoa</taxon>
        <taxon>Asteroidea</taxon>
        <taxon>Valvatacea</taxon>
        <taxon>Valvatida</taxon>
        <taxon>Acanthasteridae</taxon>
        <taxon>Acanthaster</taxon>
    </lineage>
</organism>
<evidence type="ECO:0000256" key="10">
    <source>
        <dbReference type="ARBA" id="ARBA00022723"/>
    </source>
</evidence>
<comment type="subunit">
    <text evidence="5">Homodimer; disulfide-linked.</text>
</comment>
<dbReference type="PANTHER" id="PTHR23033:SF14">
    <property type="entry name" value="GLYCOPROTEIN-N-ACETYLGALACTOSAMINE 3-BETA-GALACTOSYLTRANSFERASE 1-RELATED"/>
    <property type="match status" value="1"/>
</dbReference>
<accession>A0A8B7Z0B8</accession>
<comment type="cofactor">
    <cofactor evidence="1">
        <name>Mn(2+)</name>
        <dbReference type="ChEBI" id="CHEBI:29035"/>
    </cofactor>
</comment>
<dbReference type="PANTHER" id="PTHR23033">
    <property type="entry name" value="BETA1,3-GALACTOSYLTRANSFERASE"/>
    <property type="match status" value="1"/>
</dbReference>
<evidence type="ECO:0000256" key="13">
    <source>
        <dbReference type="ARBA" id="ARBA00022989"/>
    </source>
</evidence>
<protein>
    <recommendedName>
        <fullName evidence="18">Glycoprotein-N-acetylgalactosamine 3-beta-galactosyltransferase 1</fullName>
        <ecNumber evidence="6">2.4.1.122</ecNumber>
    </recommendedName>
</protein>
<evidence type="ECO:0000256" key="9">
    <source>
        <dbReference type="ARBA" id="ARBA00022692"/>
    </source>
</evidence>
<evidence type="ECO:0000256" key="18">
    <source>
        <dbReference type="ARBA" id="ARBA00040898"/>
    </source>
</evidence>
<dbReference type="AlphaFoldDB" id="A0A8B7Z0B8"/>
<dbReference type="Proteomes" id="UP000694845">
    <property type="component" value="Unplaced"/>
</dbReference>
<keyword evidence="9" id="KW-0812">Transmembrane</keyword>
<comment type="subcellular location">
    <subcellularLocation>
        <location evidence="2">Membrane</location>
        <topology evidence="2">Single-pass type II membrane protein</topology>
    </subcellularLocation>
</comment>
<evidence type="ECO:0000256" key="12">
    <source>
        <dbReference type="ARBA" id="ARBA00022968"/>
    </source>
</evidence>
<keyword evidence="11" id="KW-0547">Nucleotide-binding</keyword>
<comment type="similarity">
    <text evidence="4">Belongs to the glycosyltransferase 31 family. Beta3-Gal-T subfamily.</text>
</comment>
<keyword evidence="15" id="KW-1015">Disulfide bond</keyword>
<feature type="domain" description="Fringe-like glycosyltransferase" evidence="21">
    <location>
        <begin position="129"/>
        <end position="276"/>
    </location>
</feature>
<proteinExistence type="inferred from homology"/>